<feature type="binding site" evidence="5 8">
    <location>
        <position position="431"/>
    </location>
    <ligand>
        <name>substrate</name>
    </ligand>
</feature>
<sequence length="441" mass="46914">MSEGLEELLILGSDPQAKGKIAKLRLDMLAAARSASEDDAQNRTVVEVLRGIRQRGDEAVAAYTEKFDRVSLRPDEFRVSGDELARAHASMDTGLLATLREAIENVRAYQAKIFLGHNSSFSDGTGIRYTPIRRAGVCVPGASAPLPSTVIMTVVPAQVAGVREIAVVSPPRFEGSVHPVILAVCHELGIDEVYRIGGVQAVGALAYGTQSVRKVDIIVGPGNSWVQAAKKHVAGDYVAIDSIAGPSEVFIIAGDEADPAWVAADMLSQAEHAADSSAIVATDSEPLARAILQQLASQLAELPRAGDARASLQRFSRVIVVADMDAAVELANEFASEHLEIQCGSRSRQIADRINNAGAIFIGPHTPVAVGDYWAGPSHTLPTGTRARFSSALTSNDFLKSISLIEYSAEQLAACADDIIRLAQVEGLDAHARSVSIRRNR</sequence>
<dbReference type="CDD" id="cd06572">
    <property type="entry name" value="Histidinol_dh"/>
    <property type="match status" value="1"/>
</dbReference>
<feature type="binding site" evidence="5 9">
    <location>
        <position position="272"/>
    </location>
    <ligand>
        <name>Zn(2+)</name>
        <dbReference type="ChEBI" id="CHEBI:29105"/>
    </ligand>
</feature>
<keyword evidence="12" id="KW-1185">Reference proteome</keyword>
<evidence type="ECO:0000256" key="8">
    <source>
        <dbReference type="PIRSR" id="PIRSR000099-3"/>
    </source>
</evidence>
<organism evidence="11 12">
    <name type="scientific">Anaerobaca lacustris</name>
    <dbReference type="NCBI Taxonomy" id="3044600"/>
    <lineage>
        <taxon>Bacteria</taxon>
        <taxon>Pseudomonadati</taxon>
        <taxon>Planctomycetota</taxon>
        <taxon>Phycisphaerae</taxon>
        <taxon>Sedimentisphaerales</taxon>
        <taxon>Anaerobacaceae</taxon>
        <taxon>Anaerobaca</taxon>
    </lineage>
</organism>
<dbReference type="EMBL" id="JASCXX010000007">
    <property type="protein sequence ID" value="MDI6448883.1"/>
    <property type="molecule type" value="Genomic_DNA"/>
</dbReference>
<keyword evidence="2 5" id="KW-0479">Metal-binding</keyword>
<evidence type="ECO:0000256" key="9">
    <source>
        <dbReference type="PIRSR" id="PIRSR000099-4"/>
    </source>
</evidence>
<dbReference type="AlphaFoldDB" id="A0AAW6TT96"/>
<dbReference type="PANTHER" id="PTHR21256">
    <property type="entry name" value="HISTIDINOL DEHYDROGENASE HDH"/>
    <property type="match status" value="1"/>
</dbReference>
<dbReference type="GO" id="GO:0005737">
    <property type="term" value="C:cytoplasm"/>
    <property type="evidence" value="ECO:0007669"/>
    <property type="project" value="TreeGrafter"/>
</dbReference>
<feature type="active site" description="Proton acceptor" evidence="5 7">
    <location>
        <position position="337"/>
    </location>
</feature>
<proteinExistence type="inferred from homology"/>
<dbReference type="InterPro" id="IPR012131">
    <property type="entry name" value="Hstdl_DH"/>
</dbReference>
<dbReference type="GO" id="GO:0008270">
    <property type="term" value="F:zinc ion binding"/>
    <property type="evidence" value="ECO:0007669"/>
    <property type="project" value="UniProtKB-UniRule"/>
</dbReference>
<evidence type="ECO:0000256" key="4">
    <source>
        <dbReference type="ARBA" id="ARBA00023002"/>
    </source>
</evidence>
<dbReference type="FunFam" id="3.40.50.1980:FF:000001">
    <property type="entry name" value="Histidinol dehydrogenase"/>
    <property type="match status" value="1"/>
</dbReference>
<feature type="binding site" evidence="5 9">
    <location>
        <position position="269"/>
    </location>
    <ligand>
        <name>Zn(2+)</name>
        <dbReference type="ChEBI" id="CHEBI:29105"/>
    </ligand>
</feature>
<feature type="binding site" evidence="5 8">
    <location>
        <position position="272"/>
    </location>
    <ligand>
        <name>substrate</name>
    </ligand>
</feature>
<name>A0AAW6TT96_9BACT</name>
<evidence type="ECO:0000256" key="1">
    <source>
        <dbReference type="ARBA" id="ARBA00010178"/>
    </source>
</evidence>
<evidence type="ECO:0000256" key="7">
    <source>
        <dbReference type="PIRSR" id="PIRSR000099-1"/>
    </source>
</evidence>
<dbReference type="SUPFAM" id="SSF53720">
    <property type="entry name" value="ALDH-like"/>
    <property type="match status" value="1"/>
</dbReference>
<evidence type="ECO:0000313" key="11">
    <source>
        <dbReference type="EMBL" id="MDI6448883.1"/>
    </source>
</evidence>
<dbReference type="PRINTS" id="PR00083">
    <property type="entry name" value="HOLDHDRGNASE"/>
</dbReference>
<feature type="binding site" evidence="5 9">
    <location>
        <position position="372"/>
    </location>
    <ligand>
        <name>Zn(2+)</name>
        <dbReference type="ChEBI" id="CHEBI:29105"/>
    </ligand>
</feature>
<feature type="binding site" evidence="5 8">
    <location>
        <position position="372"/>
    </location>
    <ligand>
        <name>substrate</name>
    </ligand>
</feature>
<dbReference type="PROSITE" id="PS00611">
    <property type="entry name" value="HISOL_DEHYDROGENASE"/>
    <property type="match status" value="1"/>
</dbReference>
<feature type="active site" description="Proton acceptor" evidence="5 7">
    <location>
        <position position="338"/>
    </location>
</feature>
<dbReference type="Pfam" id="PF00815">
    <property type="entry name" value="Histidinol_dh"/>
    <property type="match status" value="1"/>
</dbReference>
<feature type="binding site" evidence="5 8">
    <location>
        <position position="269"/>
    </location>
    <ligand>
        <name>substrate</name>
    </ligand>
</feature>
<keyword evidence="3 5" id="KW-0862">Zinc</keyword>
<protein>
    <recommendedName>
        <fullName evidence="5">Histidinol dehydrogenase</fullName>
        <shortName evidence="5">HDH</shortName>
        <ecNumber evidence="5">1.1.1.23</ecNumber>
    </recommendedName>
</protein>
<dbReference type="NCBIfam" id="TIGR00069">
    <property type="entry name" value="hisD"/>
    <property type="match status" value="1"/>
</dbReference>
<comment type="cofactor">
    <cofactor evidence="5 9">
        <name>Zn(2+)</name>
        <dbReference type="ChEBI" id="CHEBI:29105"/>
    </cofactor>
    <text evidence="5 9">Binds 1 zinc ion per subunit.</text>
</comment>
<evidence type="ECO:0000256" key="3">
    <source>
        <dbReference type="ARBA" id="ARBA00022833"/>
    </source>
</evidence>
<dbReference type="GO" id="GO:0004399">
    <property type="term" value="F:histidinol dehydrogenase activity"/>
    <property type="evidence" value="ECO:0007669"/>
    <property type="project" value="UniProtKB-UniRule"/>
</dbReference>
<feature type="binding site" evidence="5 9">
    <location>
        <position position="431"/>
    </location>
    <ligand>
        <name>Zn(2+)</name>
        <dbReference type="ChEBI" id="CHEBI:29105"/>
    </ligand>
</feature>
<evidence type="ECO:0000256" key="5">
    <source>
        <dbReference type="HAMAP-Rule" id="MF_01024"/>
    </source>
</evidence>
<reference evidence="11" key="1">
    <citation type="submission" date="2023-05" db="EMBL/GenBank/DDBJ databases">
        <title>Anaerotaeda fermentans gen. nov., sp. nov., a novel anaerobic planctomycete of the new family within the order Sedimentisphaerales isolated from Taman Peninsula, Russia.</title>
        <authorList>
            <person name="Khomyakova M.A."/>
            <person name="Merkel A.Y."/>
            <person name="Slobodkin A.I."/>
        </authorList>
    </citation>
    <scope>NUCLEOTIDE SEQUENCE</scope>
    <source>
        <strain evidence="11">M17dextr</strain>
    </source>
</reference>
<dbReference type="GO" id="GO:0051287">
    <property type="term" value="F:NAD binding"/>
    <property type="evidence" value="ECO:0007669"/>
    <property type="project" value="InterPro"/>
</dbReference>
<dbReference type="PIRSF" id="PIRSF000099">
    <property type="entry name" value="Histidinol_dh"/>
    <property type="match status" value="1"/>
</dbReference>
<comment type="catalytic activity">
    <reaction evidence="5">
        <text>L-histidinol + 2 NAD(+) + H2O = L-histidine + 2 NADH + 3 H(+)</text>
        <dbReference type="Rhea" id="RHEA:20641"/>
        <dbReference type="ChEBI" id="CHEBI:15377"/>
        <dbReference type="ChEBI" id="CHEBI:15378"/>
        <dbReference type="ChEBI" id="CHEBI:57540"/>
        <dbReference type="ChEBI" id="CHEBI:57595"/>
        <dbReference type="ChEBI" id="CHEBI:57699"/>
        <dbReference type="ChEBI" id="CHEBI:57945"/>
        <dbReference type="EC" id="1.1.1.23"/>
    </reaction>
</comment>
<evidence type="ECO:0000256" key="10">
    <source>
        <dbReference type="RuleBase" id="RU004175"/>
    </source>
</evidence>
<comment type="caution">
    <text evidence="11">The sequence shown here is derived from an EMBL/GenBank/DDBJ whole genome shotgun (WGS) entry which is preliminary data.</text>
</comment>
<comment type="function">
    <text evidence="5">Catalyzes the sequential NAD-dependent oxidations of L-histidinol to L-histidinaldehyde and then to L-histidine.</text>
</comment>
<evidence type="ECO:0000313" key="12">
    <source>
        <dbReference type="Proteomes" id="UP001431776"/>
    </source>
</evidence>
<dbReference type="HAMAP" id="MF_01024">
    <property type="entry name" value="HisD"/>
    <property type="match status" value="1"/>
</dbReference>
<dbReference type="EC" id="1.1.1.23" evidence="5"/>
<keyword evidence="4 5" id="KW-0560">Oxidoreductase</keyword>
<dbReference type="RefSeq" id="WP_349244293.1">
    <property type="nucleotide sequence ID" value="NZ_JASCXX010000007.1"/>
</dbReference>
<keyword evidence="5" id="KW-0368">Histidine biosynthesis</keyword>
<gene>
    <name evidence="5 11" type="primary">hisD</name>
    <name evidence="11" type="ORF">QJ522_07475</name>
</gene>
<feature type="binding site" evidence="5 8">
    <location>
        <position position="426"/>
    </location>
    <ligand>
        <name>substrate</name>
    </ligand>
</feature>
<dbReference type="Gene3D" id="3.40.50.1980">
    <property type="entry name" value="Nitrogenase molybdenum iron protein domain"/>
    <property type="match status" value="2"/>
</dbReference>
<dbReference type="InterPro" id="IPR022695">
    <property type="entry name" value="Histidinol_DH_monofunct"/>
</dbReference>
<dbReference type="PANTHER" id="PTHR21256:SF2">
    <property type="entry name" value="HISTIDINE BIOSYNTHESIS TRIFUNCTIONAL PROTEIN"/>
    <property type="match status" value="1"/>
</dbReference>
<evidence type="ECO:0000256" key="6">
    <source>
        <dbReference type="PIRNR" id="PIRNR000099"/>
    </source>
</evidence>
<dbReference type="InterPro" id="IPR016161">
    <property type="entry name" value="Ald_DH/histidinol_DH"/>
</dbReference>
<keyword evidence="5" id="KW-0028">Amino-acid biosynthesis</keyword>
<comment type="pathway">
    <text evidence="5">Amino-acid biosynthesis; L-histidine biosynthesis; L-histidine from 5-phospho-alpha-D-ribose 1-diphosphate: step 9/9.</text>
</comment>
<feature type="binding site" evidence="5 8">
    <location>
        <position position="338"/>
    </location>
    <ligand>
        <name>substrate</name>
    </ligand>
</feature>
<feature type="binding site" evidence="5 8">
    <location>
        <position position="247"/>
    </location>
    <ligand>
        <name>substrate</name>
    </ligand>
</feature>
<comment type="caution">
    <text evidence="5">Lacks conserved residue(s) required for the propagation of feature annotation.</text>
</comment>
<dbReference type="GO" id="GO:0000105">
    <property type="term" value="P:L-histidine biosynthetic process"/>
    <property type="evidence" value="ECO:0007669"/>
    <property type="project" value="UniProtKB-UniRule"/>
</dbReference>
<comment type="similarity">
    <text evidence="1 5 6 10">Belongs to the histidinol dehydrogenase family.</text>
</comment>
<dbReference type="Proteomes" id="UP001431776">
    <property type="component" value="Unassembled WGS sequence"/>
</dbReference>
<evidence type="ECO:0000256" key="2">
    <source>
        <dbReference type="ARBA" id="ARBA00022723"/>
    </source>
</evidence>
<keyword evidence="5" id="KW-0520">NAD</keyword>
<dbReference type="InterPro" id="IPR001692">
    <property type="entry name" value="Histidinol_DH_CS"/>
</dbReference>
<accession>A0AAW6TT96</accession>
<dbReference type="Gene3D" id="1.20.5.1300">
    <property type="match status" value="1"/>
</dbReference>